<dbReference type="OMA" id="WLPEQGY"/>
<dbReference type="GO" id="GO:0008474">
    <property type="term" value="F:palmitoyl-(protein) hydrolase activity"/>
    <property type="evidence" value="ECO:0007669"/>
    <property type="project" value="TreeGrafter"/>
</dbReference>
<dbReference type="PANTHER" id="PTHR12277">
    <property type="entry name" value="ALPHA/BETA HYDROLASE DOMAIN-CONTAINING PROTEIN"/>
    <property type="match status" value="1"/>
</dbReference>
<evidence type="ECO:0000259" key="3">
    <source>
        <dbReference type="Pfam" id="PF12146"/>
    </source>
</evidence>
<evidence type="ECO:0000313" key="5">
    <source>
        <dbReference type="Proteomes" id="UP000039865"/>
    </source>
</evidence>
<feature type="region of interest" description="Disordered" evidence="1">
    <location>
        <begin position="304"/>
        <end position="343"/>
    </location>
</feature>
<dbReference type="AlphaFoldDB" id="A0A078AQN3"/>
<name>A0A078AQN3_STYLE</name>
<feature type="compositionally biased region" description="Low complexity" evidence="1">
    <location>
        <begin position="305"/>
        <end position="322"/>
    </location>
</feature>
<dbReference type="SUPFAM" id="SSF53474">
    <property type="entry name" value="alpha/beta-Hydrolases"/>
    <property type="match status" value="1"/>
</dbReference>
<keyword evidence="2" id="KW-1133">Transmembrane helix</keyword>
<evidence type="ECO:0000256" key="2">
    <source>
        <dbReference type="SAM" id="Phobius"/>
    </source>
</evidence>
<reference evidence="4 5" key="1">
    <citation type="submission" date="2014-06" db="EMBL/GenBank/DDBJ databases">
        <authorList>
            <person name="Swart Estienne"/>
        </authorList>
    </citation>
    <scope>NUCLEOTIDE SEQUENCE [LARGE SCALE GENOMIC DNA]</scope>
    <source>
        <strain evidence="4 5">130c</strain>
    </source>
</reference>
<dbReference type="GO" id="GO:0016020">
    <property type="term" value="C:membrane"/>
    <property type="evidence" value="ECO:0007669"/>
    <property type="project" value="TreeGrafter"/>
</dbReference>
<dbReference type="FunCoup" id="A0A078AQN3">
    <property type="interactions" value="193"/>
</dbReference>
<protein>
    <recommendedName>
        <fullName evidence="3">Serine aminopeptidase S33 domain-containing protein</fullName>
    </recommendedName>
</protein>
<gene>
    <name evidence="4" type="primary">Contig3318.g3550</name>
    <name evidence="4" type="ORF">STYLEM_13298</name>
</gene>
<keyword evidence="2" id="KW-0472">Membrane</keyword>
<organism evidence="4 5">
    <name type="scientific">Stylonychia lemnae</name>
    <name type="common">Ciliate</name>
    <dbReference type="NCBI Taxonomy" id="5949"/>
    <lineage>
        <taxon>Eukaryota</taxon>
        <taxon>Sar</taxon>
        <taxon>Alveolata</taxon>
        <taxon>Ciliophora</taxon>
        <taxon>Intramacronucleata</taxon>
        <taxon>Spirotrichea</taxon>
        <taxon>Stichotrichia</taxon>
        <taxon>Sporadotrichida</taxon>
        <taxon>Oxytrichidae</taxon>
        <taxon>Stylonychinae</taxon>
        <taxon>Stylonychia</taxon>
    </lineage>
</organism>
<evidence type="ECO:0000313" key="4">
    <source>
        <dbReference type="EMBL" id="CDW84241.1"/>
    </source>
</evidence>
<feature type="domain" description="Serine aminopeptidase S33" evidence="3">
    <location>
        <begin position="123"/>
        <end position="220"/>
    </location>
</feature>
<feature type="transmembrane region" description="Helical" evidence="2">
    <location>
        <begin position="6"/>
        <end position="31"/>
    </location>
</feature>
<sequence length="343" mass="39095">MFILSLLEFVFKIACYLGFFIALSLLMVYLLQNRMLYIPDAPNQAFRFPENNPKTYRNPGERNMSYEEVTIKTSDKLKLAGWFIKQKNPLSHETVIYYHENAGNIGNRLYAIEALYFELEVNILIVGYRGYGHSEGAPTEAGLELDAEAIFQFALDHKEINNQKLFIIGKSLGGAVAIQLAEKKQDQICGMILENTFCSISEMVDHIFPLIALFKSIIQRIYWPSIDRIPNIKVPLLFIGGLNDEIVPPTHVNRLFEAAKNAAFKQMYQVHGGMHNDTWFKGGKDYIYAIKDFIDKASEYRANRDNSNNRSSYVSNSTMPNQGGVGNQGPQLRRPINLNNEFN</sequence>
<dbReference type="Gene3D" id="3.40.50.1820">
    <property type="entry name" value="alpha/beta hydrolase"/>
    <property type="match status" value="1"/>
</dbReference>
<dbReference type="Proteomes" id="UP000039865">
    <property type="component" value="Unassembled WGS sequence"/>
</dbReference>
<dbReference type="Pfam" id="PF12146">
    <property type="entry name" value="Hydrolase_4"/>
    <property type="match status" value="1"/>
</dbReference>
<proteinExistence type="predicted"/>
<evidence type="ECO:0000256" key="1">
    <source>
        <dbReference type="SAM" id="MobiDB-lite"/>
    </source>
</evidence>
<dbReference type="InParanoid" id="A0A078AQN3"/>
<dbReference type="EMBL" id="CCKQ01012624">
    <property type="protein sequence ID" value="CDW84241.1"/>
    <property type="molecule type" value="Genomic_DNA"/>
</dbReference>
<dbReference type="InterPro" id="IPR029058">
    <property type="entry name" value="AB_hydrolase_fold"/>
</dbReference>
<keyword evidence="5" id="KW-1185">Reference proteome</keyword>
<keyword evidence="2" id="KW-0812">Transmembrane</keyword>
<dbReference type="PANTHER" id="PTHR12277:SF81">
    <property type="entry name" value="PROTEIN ABHD13"/>
    <property type="match status" value="1"/>
</dbReference>
<dbReference type="OrthoDB" id="10249433at2759"/>
<accession>A0A078AQN3</accession>
<dbReference type="InterPro" id="IPR022742">
    <property type="entry name" value="Hydrolase_4"/>
</dbReference>